<evidence type="ECO:0000313" key="2">
    <source>
        <dbReference type="Proteomes" id="UP001215231"/>
    </source>
</evidence>
<evidence type="ECO:0000313" key="1">
    <source>
        <dbReference type="EMBL" id="WDE14261.1"/>
    </source>
</evidence>
<dbReference type="InterPro" id="IPR023389">
    <property type="entry name" value="DOPA-like_sf"/>
</dbReference>
<dbReference type="Proteomes" id="UP001215231">
    <property type="component" value="Chromosome"/>
</dbReference>
<organism evidence="1 2">
    <name type="scientific">Thalassomonas haliotis</name>
    <dbReference type="NCBI Taxonomy" id="485448"/>
    <lineage>
        <taxon>Bacteria</taxon>
        <taxon>Pseudomonadati</taxon>
        <taxon>Pseudomonadota</taxon>
        <taxon>Gammaproteobacteria</taxon>
        <taxon>Alteromonadales</taxon>
        <taxon>Colwelliaceae</taxon>
        <taxon>Thalassomonas</taxon>
    </lineage>
</organism>
<sequence length="119" mass="13587">MNNPNPPVNIHQAYHAHVYFEQETLHQATCLCEQAGERFGLKIGRVHQKLVGPHPKWSCQISFSDTDFDEFIPWLDENRKQLTVLVHALTGHDLKDHTEYAYWLGESVALDLSCFSGPA</sequence>
<accession>A0ABY7VMS2</accession>
<dbReference type="RefSeq" id="WP_274054810.1">
    <property type="nucleotide sequence ID" value="NZ_CP059693.1"/>
</dbReference>
<protein>
    <submittedName>
        <fullName evidence="1">DOPA 4,5-dioxygenase family protein</fullName>
    </submittedName>
</protein>
<gene>
    <name evidence="1" type="ORF">H3N35_13075</name>
</gene>
<proteinExistence type="predicted"/>
<dbReference type="PANTHER" id="PTHR36423:SF2">
    <property type="entry name" value="AFR070WP"/>
    <property type="match status" value="1"/>
</dbReference>
<dbReference type="InterPro" id="IPR014980">
    <property type="entry name" value="DOPA_dioxygen"/>
</dbReference>
<dbReference type="EMBL" id="CP059693">
    <property type="protein sequence ID" value="WDE14261.1"/>
    <property type="molecule type" value="Genomic_DNA"/>
</dbReference>
<dbReference type="PIRSF" id="PIRSF028139">
    <property type="entry name" value="DOPA-diox_rel_Mll2280"/>
    <property type="match status" value="1"/>
</dbReference>
<dbReference type="Gene3D" id="3.30.70.1240">
    <property type="entry name" value="DOPA-like domains"/>
    <property type="match status" value="1"/>
</dbReference>
<reference evidence="1 2" key="1">
    <citation type="journal article" date="2022" name="Mar. Drugs">
        <title>Bioassay-Guided Fractionation Leads to the Detection of Cholic Acid Generated by the Rare Thalassomonas sp.</title>
        <authorList>
            <person name="Pheiffer F."/>
            <person name="Schneider Y.K."/>
            <person name="Hansen E.H."/>
            <person name="Andersen J.H."/>
            <person name="Isaksson J."/>
            <person name="Busche T."/>
            <person name="R C."/>
            <person name="Kalinowski J."/>
            <person name="Zyl L.V."/>
            <person name="Trindade M."/>
        </authorList>
    </citation>
    <scope>NUCLEOTIDE SEQUENCE [LARGE SCALE GENOMIC DNA]</scope>
    <source>
        <strain evidence="1 2">A5K-61T</strain>
    </source>
</reference>
<name>A0ABY7VMS2_9GAMM</name>
<dbReference type="PANTHER" id="PTHR36423">
    <property type="entry name" value="AFR070WP"/>
    <property type="match status" value="1"/>
</dbReference>
<dbReference type="SUPFAM" id="SSF143410">
    <property type="entry name" value="DOPA-like"/>
    <property type="match status" value="1"/>
</dbReference>
<keyword evidence="2" id="KW-1185">Reference proteome</keyword>
<dbReference type="Pfam" id="PF08883">
    <property type="entry name" value="DOPA_dioxygen"/>
    <property type="match status" value="1"/>
</dbReference>